<dbReference type="InParanoid" id="A0A165FJD7"/>
<gene>
    <name evidence="1" type="ORF">CALCODRAFT_555671</name>
</gene>
<dbReference type="Proteomes" id="UP000076842">
    <property type="component" value="Unassembled WGS sequence"/>
</dbReference>
<accession>A0A165FJD7</accession>
<dbReference type="EMBL" id="KV423971">
    <property type="protein sequence ID" value="KZT56837.1"/>
    <property type="molecule type" value="Genomic_DNA"/>
</dbReference>
<sequence>MPPETQTTQRDWSHSIPPELWLHLLHLLHRSRTPFFPLLRTCRTLYNLGISLQYLGVEFVYNAQGGLMQLREGRVLPAGEYALRTSERARALRSITVRRFKPDLAASSPNFAAALGGLRSLALSDTWLTPGVLTLLTGMDGLASLHLQCCHIAGPLLLSDVPDLALMPSRARLETLELFELQLDAPSSSEADAQLWATASLSCLLQTLAGPCLRKFDISPPRLLSSTGHWLPFPHLSQALQAIPDSLTHLRLRLPQSPVEPLYPLAPPTPGIPPQQQLMMRSLRRPVDPALLCVFSALLCQLTELRVLLLPFAPYGTDFHLSPGALGRIEHLSAPEGGVWDFYPFVRETLRSVRIPAKEPLARSDADRLRSRRRLVKSARRLLRDMPGVEVLRFCLPPGYGQLQTEAGEEPFVSPPSPYPTTVSKALIGLVLVRRCSGDPSSRLGAPSRGLVGARALWAA</sequence>
<name>A0A165FJD7_9BASI</name>
<dbReference type="AlphaFoldDB" id="A0A165FJD7"/>
<keyword evidence="2" id="KW-1185">Reference proteome</keyword>
<protein>
    <submittedName>
        <fullName evidence="1">Uncharacterized protein</fullName>
    </submittedName>
</protein>
<evidence type="ECO:0000313" key="1">
    <source>
        <dbReference type="EMBL" id="KZT56837.1"/>
    </source>
</evidence>
<evidence type="ECO:0000313" key="2">
    <source>
        <dbReference type="Proteomes" id="UP000076842"/>
    </source>
</evidence>
<proteinExistence type="predicted"/>
<organism evidence="1 2">
    <name type="scientific">Calocera cornea HHB12733</name>
    <dbReference type="NCBI Taxonomy" id="1353952"/>
    <lineage>
        <taxon>Eukaryota</taxon>
        <taxon>Fungi</taxon>
        <taxon>Dikarya</taxon>
        <taxon>Basidiomycota</taxon>
        <taxon>Agaricomycotina</taxon>
        <taxon>Dacrymycetes</taxon>
        <taxon>Dacrymycetales</taxon>
        <taxon>Dacrymycetaceae</taxon>
        <taxon>Calocera</taxon>
    </lineage>
</organism>
<reference evidence="1 2" key="1">
    <citation type="journal article" date="2016" name="Mol. Biol. Evol.">
        <title>Comparative Genomics of Early-Diverging Mushroom-Forming Fungi Provides Insights into the Origins of Lignocellulose Decay Capabilities.</title>
        <authorList>
            <person name="Nagy L.G."/>
            <person name="Riley R."/>
            <person name="Tritt A."/>
            <person name="Adam C."/>
            <person name="Daum C."/>
            <person name="Floudas D."/>
            <person name="Sun H."/>
            <person name="Yadav J.S."/>
            <person name="Pangilinan J."/>
            <person name="Larsson K.H."/>
            <person name="Matsuura K."/>
            <person name="Barry K."/>
            <person name="Labutti K."/>
            <person name="Kuo R."/>
            <person name="Ohm R.A."/>
            <person name="Bhattacharya S.S."/>
            <person name="Shirouzu T."/>
            <person name="Yoshinaga Y."/>
            <person name="Martin F.M."/>
            <person name="Grigoriev I.V."/>
            <person name="Hibbett D.S."/>
        </authorList>
    </citation>
    <scope>NUCLEOTIDE SEQUENCE [LARGE SCALE GENOMIC DNA]</scope>
    <source>
        <strain evidence="1 2">HHB12733</strain>
    </source>
</reference>